<comment type="caution">
    <text evidence="3">The sequence shown here is derived from an EMBL/GenBank/DDBJ whole genome shotgun (WGS) entry which is preliminary data.</text>
</comment>
<dbReference type="Proteomes" id="UP001557470">
    <property type="component" value="Unassembled WGS sequence"/>
</dbReference>
<dbReference type="InterPro" id="IPR007110">
    <property type="entry name" value="Ig-like_dom"/>
</dbReference>
<keyword evidence="1" id="KW-1133">Transmembrane helix</keyword>
<dbReference type="InterPro" id="IPR003597">
    <property type="entry name" value="Ig_C1-set"/>
</dbReference>
<dbReference type="EMBL" id="JAGEUA010000009">
    <property type="protein sequence ID" value="KAL0966733.1"/>
    <property type="molecule type" value="Genomic_DNA"/>
</dbReference>
<keyword evidence="1" id="KW-0812">Transmembrane</keyword>
<evidence type="ECO:0000256" key="1">
    <source>
        <dbReference type="SAM" id="Phobius"/>
    </source>
</evidence>
<evidence type="ECO:0000313" key="4">
    <source>
        <dbReference type="Proteomes" id="UP001557470"/>
    </source>
</evidence>
<dbReference type="InterPro" id="IPR036179">
    <property type="entry name" value="Ig-like_dom_sf"/>
</dbReference>
<name>A0ABD0WVS7_UMBPY</name>
<feature type="domain" description="Ig-like" evidence="2">
    <location>
        <begin position="56"/>
        <end position="147"/>
    </location>
</feature>
<accession>A0ABD0WVS7</accession>
<gene>
    <name evidence="3" type="ORF">UPYG_G00299430</name>
</gene>
<reference evidence="3 4" key="1">
    <citation type="submission" date="2024-06" db="EMBL/GenBank/DDBJ databases">
        <authorList>
            <person name="Pan Q."/>
            <person name="Wen M."/>
            <person name="Jouanno E."/>
            <person name="Zahm M."/>
            <person name="Klopp C."/>
            <person name="Cabau C."/>
            <person name="Louis A."/>
            <person name="Berthelot C."/>
            <person name="Parey E."/>
            <person name="Roest Crollius H."/>
            <person name="Montfort J."/>
            <person name="Robinson-Rechavi M."/>
            <person name="Bouchez O."/>
            <person name="Lampietro C."/>
            <person name="Lopez Roques C."/>
            <person name="Donnadieu C."/>
            <person name="Postlethwait J."/>
            <person name="Bobe J."/>
            <person name="Verreycken H."/>
            <person name="Guiguen Y."/>
        </authorList>
    </citation>
    <scope>NUCLEOTIDE SEQUENCE [LARGE SCALE GENOMIC DNA]</scope>
    <source>
        <strain evidence="3">Up_M1</strain>
        <tissue evidence="3">Testis</tissue>
    </source>
</reference>
<keyword evidence="1" id="KW-0472">Membrane</keyword>
<proteinExistence type="predicted"/>
<keyword evidence="4" id="KW-1185">Reference proteome</keyword>
<dbReference type="AlphaFoldDB" id="A0ABD0WVS7"/>
<organism evidence="3 4">
    <name type="scientific">Umbra pygmaea</name>
    <name type="common">Eastern mudminnow</name>
    <dbReference type="NCBI Taxonomy" id="75934"/>
    <lineage>
        <taxon>Eukaryota</taxon>
        <taxon>Metazoa</taxon>
        <taxon>Chordata</taxon>
        <taxon>Craniata</taxon>
        <taxon>Vertebrata</taxon>
        <taxon>Euteleostomi</taxon>
        <taxon>Actinopterygii</taxon>
        <taxon>Neopterygii</taxon>
        <taxon>Teleostei</taxon>
        <taxon>Protacanthopterygii</taxon>
        <taxon>Esociformes</taxon>
        <taxon>Umbridae</taxon>
        <taxon>Umbra</taxon>
    </lineage>
</organism>
<dbReference type="PROSITE" id="PS50835">
    <property type="entry name" value="IG_LIKE"/>
    <property type="match status" value="1"/>
</dbReference>
<evidence type="ECO:0000313" key="3">
    <source>
        <dbReference type="EMBL" id="KAL0966733.1"/>
    </source>
</evidence>
<dbReference type="Pfam" id="PF07654">
    <property type="entry name" value="C1-set"/>
    <property type="match status" value="1"/>
</dbReference>
<dbReference type="InterPro" id="IPR013783">
    <property type="entry name" value="Ig-like_fold"/>
</dbReference>
<evidence type="ECO:0000259" key="2">
    <source>
        <dbReference type="PROSITE" id="PS50835"/>
    </source>
</evidence>
<dbReference type="Gene3D" id="2.60.40.10">
    <property type="entry name" value="Immunoglobulins"/>
    <property type="match status" value="1"/>
</dbReference>
<sequence length="202" mass="23366">METDILCNSRLRMALLKLQRQNADRFLTREFPLWDEKIVFGSGTRLYVTDNRVQKPKVTAYPASKPDANGKTTLLCVARDMFPDLVKISWKMKDENNQTEREELEQREEGQTTSMIIIDEAKADVNNYTCWVDHEACSNADTTTEVIESMCRLNLASLAYTVMIMKSLVYCCGFALLLQHRNMRSKLNTLTFIKNYWAQISE</sequence>
<dbReference type="SUPFAM" id="SSF48726">
    <property type="entry name" value="Immunoglobulin"/>
    <property type="match status" value="1"/>
</dbReference>
<protein>
    <recommendedName>
        <fullName evidence="2">Ig-like domain-containing protein</fullName>
    </recommendedName>
</protein>
<feature type="transmembrane region" description="Helical" evidence="1">
    <location>
        <begin position="158"/>
        <end position="178"/>
    </location>
</feature>